<feature type="domain" description="Nicotinate phosphoribosyltransferase N-terminal" evidence="10">
    <location>
        <begin position="8"/>
        <end position="129"/>
    </location>
</feature>
<dbReference type="Proteomes" id="UP001256588">
    <property type="component" value="Unassembled WGS sequence"/>
</dbReference>
<protein>
    <recommendedName>
        <fullName evidence="3 7">Nicotinate phosphoribosyltransferase</fullName>
        <shortName evidence="7">NAPRTase</shortName>
        <ecNumber evidence="3 7">6.3.4.21</ecNumber>
    </recommendedName>
</protein>
<evidence type="ECO:0000256" key="7">
    <source>
        <dbReference type="HAMAP-Rule" id="MF_00570"/>
    </source>
</evidence>
<dbReference type="SUPFAM" id="SSF51690">
    <property type="entry name" value="Nicotinate/Quinolinate PRTase C-terminal domain-like"/>
    <property type="match status" value="1"/>
</dbReference>
<dbReference type="InterPro" id="IPR040727">
    <property type="entry name" value="NAPRTase_N"/>
</dbReference>
<dbReference type="NCBIfam" id="TIGR01514">
    <property type="entry name" value="NAPRTase"/>
    <property type="match status" value="1"/>
</dbReference>
<dbReference type="RefSeq" id="WP_310233289.1">
    <property type="nucleotide sequence ID" value="NZ_JAVDWO010000003.1"/>
</dbReference>
<dbReference type="Gene3D" id="3.20.140.10">
    <property type="entry name" value="nicotinate phosphoribosyltransferase"/>
    <property type="match status" value="1"/>
</dbReference>
<evidence type="ECO:0000313" key="12">
    <source>
        <dbReference type="Proteomes" id="UP001256588"/>
    </source>
</evidence>
<dbReference type="InterPro" id="IPR007229">
    <property type="entry name" value="Nic_PRibTrfase-Fam"/>
</dbReference>
<comment type="similarity">
    <text evidence="2 7 8">Belongs to the NAPRTase family.</text>
</comment>
<name>A0ABU1XU52_9GAMM</name>
<evidence type="ECO:0000256" key="2">
    <source>
        <dbReference type="ARBA" id="ARBA00010897"/>
    </source>
</evidence>
<accession>A0ABU1XU52</accession>
<evidence type="ECO:0000256" key="5">
    <source>
        <dbReference type="ARBA" id="ARBA00022598"/>
    </source>
</evidence>
<keyword evidence="12" id="KW-1185">Reference proteome</keyword>
<evidence type="ECO:0000256" key="8">
    <source>
        <dbReference type="RuleBase" id="RU003838"/>
    </source>
</evidence>
<dbReference type="GO" id="GO:0004516">
    <property type="term" value="F:nicotinate phosphoribosyltransferase activity"/>
    <property type="evidence" value="ECO:0007669"/>
    <property type="project" value="UniProtKB-EC"/>
</dbReference>
<dbReference type="InterPro" id="IPR036068">
    <property type="entry name" value="Nicotinate_pribotase-like_C"/>
</dbReference>
<comment type="pathway">
    <text evidence="1 7 8">Cofactor biosynthesis; NAD(+) biosynthesis; nicotinate D-ribonucleotide from nicotinate: step 1/1.</text>
</comment>
<dbReference type="GO" id="GO:0016757">
    <property type="term" value="F:glycosyltransferase activity"/>
    <property type="evidence" value="ECO:0007669"/>
    <property type="project" value="UniProtKB-KW"/>
</dbReference>
<keyword evidence="5 7" id="KW-0436">Ligase</keyword>
<evidence type="ECO:0000256" key="4">
    <source>
        <dbReference type="ARBA" id="ARBA00022553"/>
    </source>
</evidence>
<comment type="function">
    <text evidence="7 8">Catalyzes the synthesis of beta-nicotinate D-ribonucleotide from nicotinate and 5-phospho-D-ribose 1-phosphate at the expense of ATP.</text>
</comment>
<evidence type="ECO:0000256" key="1">
    <source>
        <dbReference type="ARBA" id="ARBA00004952"/>
    </source>
</evidence>
<comment type="caution">
    <text evidence="11">The sequence shown here is derived from an EMBL/GenBank/DDBJ whole genome shotgun (WGS) entry which is preliminary data.</text>
</comment>
<evidence type="ECO:0000259" key="9">
    <source>
        <dbReference type="Pfam" id="PF04095"/>
    </source>
</evidence>
<evidence type="ECO:0000313" key="11">
    <source>
        <dbReference type="EMBL" id="MDR7192297.1"/>
    </source>
</evidence>
<dbReference type="NCBIfam" id="NF003704">
    <property type="entry name" value="PRK05321.1"/>
    <property type="match status" value="1"/>
</dbReference>
<keyword evidence="6 7" id="KW-0662">Pyridine nucleotide biosynthesis</keyword>
<dbReference type="HAMAP" id="MF_00570">
    <property type="entry name" value="NAPRTase"/>
    <property type="match status" value="1"/>
</dbReference>
<dbReference type="EC" id="6.3.4.21" evidence="3 7"/>
<keyword evidence="4 7" id="KW-0597">Phosphoprotein</keyword>
<keyword evidence="11" id="KW-0808">Transferase</keyword>
<comment type="PTM">
    <text evidence="7 8">Transiently phosphorylated on a His residue during the reaction cycle. Phosphorylation strongly increases the affinity for substrates and increases the rate of nicotinate D-ribonucleotide production. Dephosphorylation regenerates the low-affinity form of the enzyme, leading to product release.</text>
</comment>
<keyword evidence="11" id="KW-0328">Glycosyltransferase</keyword>
<dbReference type="EMBL" id="JAVDWO010000003">
    <property type="protein sequence ID" value="MDR7192297.1"/>
    <property type="molecule type" value="Genomic_DNA"/>
</dbReference>
<reference evidence="11 12" key="1">
    <citation type="submission" date="2023-07" db="EMBL/GenBank/DDBJ databases">
        <title>Sorghum-associated microbial communities from plants grown in Nebraska, USA.</title>
        <authorList>
            <person name="Schachtman D."/>
        </authorList>
    </citation>
    <scope>NUCLEOTIDE SEQUENCE [LARGE SCALE GENOMIC DNA]</scope>
    <source>
        <strain evidence="11 12">4099</strain>
    </source>
</reference>
<dbReference type="InterPro" id="IPR006406">
    <property type="entry name" value="Nic_PRibTrfase"/>
</dbReference>
<sequence length="395" mass="44657">MAAVASLLDTDLYKFTMMQAVLHQHPGALVQYRFKCRTPRIDLAQYIDEINAEIDALCALRFTPDELAYVRALRFVNPDFADFLGLFHLDRKYIDLRASRDVAGEIELDITGPWLHTILFEVPLLAIVNEVWFRNTTQADFAEGERRLQAKAALLRDVAGYEDCRIADYGTRRRYSQHWHAHMLPLLRDALGDQFVGTSNVHFARVYGMTPHGTMAHEYLQAFQALGPRLRDSQVAALESWAHEYRGDLGIALSDVVGLDAFLRDFDMYFCKLFDGVRHDSGDPFIWGDRMLAHFAEHRVDPSSKILVFSDGLDIDKVKRLHAYFRGRCKLAFGVGTHLTNDLGPTPLNIVVKMVRCNGQPVAKLSDSPGKSMCDDPGYLTYLRQVFGLPADTAG</sequence>
<dbReference type="PANTHER" id="PTHR11098:SF1">
    <property type="entry name" value="NICOTINATE PHOSPHORIBOSYLTRANSFERASE"/>
    <property type="match status" value="1"/>
</dbReference>
<comment type="catalytic activity">
    <reaction evidence="7 8">
        <text>5-phospho-alpha-D-ribose 1-diphosphate + nicotinate + ATP + H2O = nicotinate beta-D-ribonucleotide + ADP + phosphate + diphosphate</text>
        <dbReference type="Rhea" id="RHEA:36163"/>
        <dbReference type="ChEBI" id="CHEBI:15377"/>
        <dbReference type="ChEBI" id="CHEBI:30616"/>
        <dbReference type="ChEBI" id="CHEBI:32544"/>
        <dbReference type="ChEBI" id="CHEBI:33019"/>
        <dbReference type="ChEBI" id="CHEBI:43474"/>
        <dbReference type="ChEBI" id="CHEBI:57502"/>
        <dbReference type="ChEBI" id="CHEBI:58017"/>
        <dbReference type="ChEBI" id="CHEBI:456216"/>
        <dbReference type="EC" id="6.3.4.21"/>
    </reaction>
</comment>
<dbReference type="PANTHER" id="PTHR11098">
    <property type="entry name" value="NICOTINATE PHOSPHORIBOSYLTRANSFERASE"/>
    <property type="match status" value="1"/>
</dbReference>
<evidence type="ECO:0000256" key="3">
    <source>
        <dbReference type="ARBA" id="ARBA00013236"/>
    </source>
</evidence>
<organism evidence="11 12">
    <name type="scientific">Luteimonas terrae</name>
    <dbReference type="NCBI Taxonomy" id="1530191"/>
    <lineage>
        <taxon>Bacteria</taxon>
        <taxon>Pseudomonadati</taxon>
        <taxon>Pseudomonadota</taxon>
        <taxon>Gammaproteobacteria</taxon>
        <taxon>Lysobacterales</taxon>
        <taxon>Lysobacteraceae</taxon>
        <taxon>Luteimonas</taxon>
    </lineage>
</organism>
<dbReference type="Pfam" id="PF17767">
    <property type="entry name" value="NAPRTase_N"/>
    <property type="match status" value="1"/>
</dbReference>
<feature type="modified residue" description="Phosphohistidine; by autocatalysis" evidence="7">
    <location>
        <position position="217"/>
    </location>
</feature>
<evidence type="ECO:0000259" key="10">
    <source>
        <dbReference type="Pfam" id="PF17767"/>
    </source>
</evidence>
<evidence type="ECO:0000256" key="6">
    <source>
        <dbReference type="ARBA" id="ARBA00022642"/>
    </source>
</evidence>
<dbReference type="CDD" id="cd01401">
    <property type="entry name" value="PncB_like"/>
    <property type="match status" value="1"/>
</dbReference>
<dbReference type="Pfam" id="PF04095">
    <property type="entry name" value="NAPRTase"/>
    <property type="match status" value="1"/>
</dbReference>
<gene>
    <name evidence="7" type="primary">pncB</name>
    <name evidence="11" type="ORF">J2W68_001005</name>
</gene>
<dbReference type="SUPFAM" id="SSF54675">
    <property type="entry name" value="Nicotinate/Quinolinate PRTase N-terminal domain-like"/>
    <property type="match status" value="1"/>
</dbReference>
<proteinExistence type="inferred from homology"/>
<dbReference type="PIRSF" id="PIRSF000484">
    <property type="entry name" value="NAPRT"/>
    <property type="match status" value="1"/>
</dbReference>
<feature type="domain" description="Nicotinate/nicotinamide phosphoribosyltransferase" evidence="9">
    <location>
        <begin position="164"/>
        <end position="390"/>
    </location>
</feature>
<dbReference type="InterPro" id="IPR041525">
    <property type="entry name" value="N/Namide_PRibTrfase"/>
</dbReference>